<dbReference type="AlphaFoldDB" id="A0A229S7S0"/>
<evidence type="ECO:0000259" key="1">
    <source>
        <dbReference type="Pfam" id="PF00501"/>
    </source>
</evidence>
<keyword evidence="4" id="KW-1185">Reference proteome</keyword>
<gene>
    <name evidence="3" type="ORF">CFP75_02030</name>
</gene>
<dbReference type="EMBL" id="NMQU01000008">
    <property type="protein sequence ID" value="OXM54940.1"/>
    <property type="molecule type" value="Genomic_DNA"/>
</dbReference>
<evidence type="ECO:0000313" key="4">
    <source>
        <dbReference type="Proteomes" id="UP000215563"/>
    </source>
</evidence>
<accession>A0A229S7S0</accession>
<dbReference type="InterPro" id="IPR050237">
    <property type="entry name" value="ATP-dep_AMP-bd_enzyme"/>
</dbReference>
<proteinExistence type="predicted"/>
<feature type="domain" description="AMP-dependent synthetase/ligase" evidence="1">
    <location>
        <begin position="12"/>
        <end position="311"/>
    </location>
</feature>
<dbReference type="InterPro" id="IPR025110">
    <property type="entry name" value="AMP-bd_C"/>
</dbReference>
<evidence type="ECO:0000313" key="3">
    <source>
        <dbReference type="EMBL" id="OXM54940.1"/>
    </source>
</evidence>
<dbReference type="PROSITE" id="PS00455">
    <property type="entry name" value="AMP_BINDING"/>
    <property type="match status" value="1"/>
</dbReference>
<feature type="domain" description="AMP-binding enzyme C-terminal" evidence="2">
    <location>
        <begin position="372"/>
        <end position="437"/>
    </location>
</feature>
<dbReference type="Pfam" id="PF13193">
    <property type="entry name" value="AMP-binding_C"/>
    <property type="match status" value="1"/>
</dbReference>
<dbReference type="Proteomes" id="UP000215563">
    <property type="component" value="Unassembled WGS sequence"/>
</dbReference>
<protein>
    <submittedName>
        <fullName evidence="3">Secondary metabolite synthesis protein</fullName>
    </submittedName>
</protein>
<dbReference type="PANTHER" id="PTHR43767:SF12">
    <property type="entry name" value="AMP-DEPENDENT SYNTHETASE AND LIGASE"/>
    <property type="match status" value="1"/>
</dbReference>
<evidence type="ECO:0000259" key="2">
    <source>
        <dbReference type="Pfam" id="PF13193"/>
    </source>
</evidence>
<dbReference type="GO" id="GO:0016877">
    <property type="term" value="F:ligase activity, forming carbon-sulfur bonds"/>
    <property type="evidence" value="ECO:0007669"/>
    <property type="project" value="UniProtKB-ARBA"/>
</dbReference>
<dbReference type="InterPro" id="IPR045851">
    <property type="entry name" value="AMP-bd_C_sf"/>
</dbReference>
<organism evidence="3 4">
    <name type="scientific">Amycolatopsis alba DSM 44262</name>
    <dbReference type="NCBI Taxonomy" id="1125972"/>
    <lineage>
        <taxon>Bacteria</taxon>
        <taxon>Bacillati</taxon>
        <taxon>Actinomycetota</taxon>
        <taxon>Actinomycetes</taxon>
        <taxon>Pseudonocardiales</taxon>
        <taxon>Pseudonocardiaceae</taxon>
        <taxon>Amycolatopsis</taxon>
    </lineage>
</organism>
<dbReference type="Gene3D" id="3.40.50.12780">
    <property type="entry name" value="N-terminal domain of ligase-like"/>
    <property type="match status" value="1"/>
</dbReference>
<dbReference type="PANTHER" id="PTHR43767">
    <property type="entry name" value="LONG-CHAIN-FATTY-ACID--COA LIGASE"/>
    <property type="match status" value="1"/>
</dbReference>
<name>A0A229S7S0_AMYAL</name>
<dbReference type="Pfam" id="PF00501">
    <property type="entry name" value="AMP-binding"/>
    <property type="match status" value="1"/>
</dbReference>
<dbReference type="SUPFAM" id="SSF56801">
    <property type="entry name" value="Acetyl-CoA synthetase-like"/>
    <property type="match status" value="1"/>
</dbReference>
<dbReference type="CDD" id="cd04433">
    <property type="entry name" value="AFD_class_I"/>
    <property type="match status" value="1"/>
</dbReference>
<dbReference type="InterPro" id="IPR042099">
    <property type="entry name" value="ANL_N_sf"/>
</dbReference>
<reference evidence="3 4" key="1">
    <citation type="submission" date="2017-07" db="EMBL/GenBank/DDBJ databases">
        <title>Amycolatopsis alba DSM 44262 Genome sequencing and assembly.</title>
        <authorList>
            <person name="Kaur N."/>
            <person name="Mayilraj S."/>
        </authorList>
    </citation>
    <scope>NUCLEOTIDE SEQUENCE [LARGE SCALE GENOMIC DNA]</scope>
    <source>
        <strain evidence="3 4">DSM 44262</strain>
    </source>
</reference>
<dbReference type="InterPro" id="IPR000873">
    <property type="entry name" value="AMP-dep_synth/lig_dom"/>
</dbReference>
<dbReference type="InterPro" id="IPR020845">
    <property type="entry name" value="AMP-binding_CS"/>
</dbReference>
<dbReference type="Gene3D" id="3.30.300.30">
    <property type="match status" value="1"/>
</dbReference>
<comment type="caution">
    <text evidence="3">The sequence shown here is derived from an EMBL/GenBank/DDBJ whole genome shotgun (WGS) entry which is preliminary data.</text>
</comment>
<sequence>MADLLTRLFDAHPDETPYLAHGEDVRTRGDVRAQVAAEAAVFAAAGITGGSTVLLQVPPSYTQVQAMFALWQLGAQVMLVDHRLKTAEVDAIKLVSRPQFTVRGGSFGAALGFAREYELVTSRNTGGSPAATDHRLVQFSSGSTGVPKTIGRTPASIAAEIDRFARIEGMPVAGERVLLLSSTAHSFGLIAGLFHGLARGAVAVFATSLTAADLLATAARYDVHAIFGTPFHYALLATARTIPPLPSLRAAVSGGEIMDPAVAAEFARRFGVGVGESYGSTETGVIAMDVSGRLRPSVGRAAPGVVLRIDNGEVDVRLDEGSPYLNGGEDRYADGWLRVRDRAELDADGCLHLRGRGDSLVVVGGLKVDLGEIEAVLRTHPGITEAVAVYSGTIEAYVVGDSAAPDLVLWCHERLADYKLPREIHVLPRLPRTSNGKLVRRHDVLRAAAVPA</sequence>